<dbReference type="PANTHER" id="PTHR40051:SF1">
    <property type="entry name" value="YOLD-LIKE FAMILY PROTEIN"/>
    <property type="match status" value="1"/>
</dbReference>
<gene>
    <name evidence="1" type="ORF">WAX74_06930</name>
</gene>
<keyword evidence="2" id="KW-1185">Reference proteome</keyword>
<dbReference type="Proteomes" id="UP001364890">
    <property type="component" value="Unassembled WGS sequence"/>
</dbReference>
<dbReference type="PANTHER" id="PTHR40051">
    <property type="entry name" value="IG HYPOTHETICAL 15966"/>
    <property type="match status" value="1"/>
</dbReference>
<name>A0ABU8F2Z6_9BACI</name>
<comment type="caution">
    <text evidence="1">The sequence shown here is derived from an EMBL/GenBank/DDBJ whole genome shotgun (WGS) entry which is preliminary data.</text>
</comment>
<evidence type="ECO:0000313" key="1">
    <source>
        <dbReference type="EMBL" id="MEI4769378.1"/>
    </source>
</evidence>
<dbReference type="InterPro" id="IPR014962">
    <property type="entry name" value="YolD"/>
</dbReference>
<accession>A0ABU8F2Z6</accession>
<protein>
    <submittedName>
        <fullName evidence="1">YolD-like family protein</fullName>
    </submittedName>
</protein>
<dbReference type="EMBL" id="JBAWSY010000003">
    <property type="protein sequence ID" value="MEI4769378.1"/>
    <property type="molecule type" value="Genomic_DNA"/>
</dbReference>
<evidence type="ECO:0000313" key="2">
    <source>
        <dbReference type="Proteomes" id="UP001364890"/>
    </source>
</evidence>
<sequence length="124" mass="14744">MSSFDDFMHEKLDLSKVQDRGSKKWVAMMLPEHLKLIRQYNDDSKKIPKPELNEWDLEAIQESIELAMKRNVEVKLKIWKAGEFTIYVGKVIWVDLNRRVIEMEDTFQSFSLRLDEIVDITVLE</sequence>
<dbReference type="Pfam" id="PF08863">
    <property type="entry name" value="YolD"/>
    <property type="match status" value="1"/>
</dbReference>
<organism evidence="1 2">
    <name type="scientific">Psychrobacillus mangrovi</name>
    <dbReference type="NCBI Taxonomy" id="3117745"/>
    <lineage>
        <taxon>Bacteria</taxon>
        <taxon>Bacillati</taxon>
        <taxon>Bacillota</taxon>
        <taxon>Bacilli</taxon>
        <taxon>Bacillales</taxon>
        <taxon>Bacillaceae</taxon>
        <taxon>Psychrobacillus</taxon>
    </lineage>
</organism>
<reference evidence="1 2" key="1">
    <citation type="submission" date="2024-01" db="EMBL/GenBank/DDBJ databases">
        <title>Seven novel Bacillus-like species.</title>
        <authorList>
            <person name="Liu G."/>
        </authorList>
    </citation>
    <scope>NUCLEOTIDE SEQUENCE [LARGE SCALE GENOMIC DNA]</scope>
    <source>
        <strain evidence="1 2">FJAT-51614</strain>
    </source>
</reference>
<proteinExistence type="predicted"/>
<dbReference type="RefSeq" id="WP_336496932.1">
    <property type="nucleotide sequence ID" value="NZ_JBAWSY010000003.1"/>
</dbReference>